<gene>
    <name evidence="1" type="ORF">Adt_10862</name>
</gene>
<evidence type="ECO:0000313" key="1">
    <source>
        <dbReference type="EMBL" id="KAL2525808.1"/>
    </source>
</evidence>
<evidence type="ECO:0000313" key="2">
    <source>
        <dbReference type="Proteomes" id="UP001604336"/>
    </source>
</evidence>
<dbReference type="PANTHER" id="PTHR33437:SF2">
    <property type="entry name" value="OS06G0361200 PROTEIN"/>
    <property type="match status" value="1"/>
</dbReference>
<proteinExistence type="predicted"/>
<accession>A0ABD1UL66</accession>
<name>A0ABD1UL66_9LAMI</name>
<evidence type="ECO:0008006" key="3">
    <source>
        <dbReference type="Google" id="ProtNLM"/>
    </source>
</evidence>
<keyword evidence="2" id="KW-1185">Reference proteome</keyword>
<dbReference type="EMBL" id="JBFOLK010000003">
    <property type="protein sequence ID" value="KAL2525808.1"/>
    <property type="molecule type" value="Genomic_DNA"/>
</dbReference>
<sequence>MTIFTVPAKITFQKSGSNPGPKPKSEFRHNKVQVQSKGLLTLKELEEKEYPFSDSEVFRILDQLPEQKIIELPTPKRPEEVGQVDHPKYCRFHQIISHTVERCFVLKDLIVCLVKGNKIKLETGKNPTASYSMVLFGSFDLISISNKGQTFSTPYDAGKSLFEVAKFGPQLLKGAILVELKVDEEITIAYVYPEMVKPDSGNRLTFYKIMADDLDVWDSDS</sequence>
<protein>
    <recommendedName>
        <fullName evidence="3">Cyclic nucleotide-binding domain-containing protein</fullName>
    </recommendedName>
</protein>
<dbReference type="Proteomes" id="UP001604336">
    <property type="component" value="Unassembled WGS sequence"/>
</dbReference>
<reference evidence="2" key="1">
    <citation type="submission" date="2024-07" db="EMBL/GenBank/DDBJ databases">
        <title>Two chromosome-level genome assemblies of Korean endemic species Abeliophyllum distichum and Forsythia ovata (Oleaceae).</title>
        <authorList>
            <person name="Jang H."/>
        </authorList>
    </citation>
    <scope>NUCLEOTIDE SEQUENCE [LARGE SCALE GENOMIC DNA]</scope>
</reference>
<dbReference type="AlphaFoldDB" id="A0ABD1UL66"/>
<comment type="caution">
    <text evidence="1">The sequence shown here is derived from an EMBL/GenBank/DDBJ whole genome shotgun (WGS) entry which is preliminary data.</text>
</comment>
<dbReference type="PANTHER" id="PTHR33437">
    <property type="entry name" value="OS06G0361200 PROTEIN"/>
    <property type="match status" value="1"/>
</dbReference>
<organism evidence="1 2">
    <name type="scientific">Abeliophyllum distichum</name>
    <dbReference type="NCBI Taxonomy" id="126358"/>
    <lineage>
        <taxon>Eukaryota</taxon>
        <taxon>Viridiplantae</taxon>
        <taxon>Streptophyta</taxon>
        <taxon>Embryophyta</taxon>
        <taxon>Tracheophyta</taxon>
        <taxon>Spermatophyta</taxon>
        <taxon>Magnoliopsida</taxon>
        <taxon>eudicotyledons</taxon>
        <taxon>Gunneridae</taxon>
        <taxon>Pentapetalae</taxon>
        <taxon>asterids</taxon>
        <taxon>lamiids</taxon>
        <taxon>Lamiales</taxon>
        <taxon>Oleaceae</taxon>
        <taxon>Forsythieae</taxon>
        <taxon>Abeliophyllum</taxon>
    </lineage>
</organism>